<dbReference type="OrthoDB" id="3798256at2759"/>
<dbReference type="PIRSF" id="PIRSF016302">
    <property type="entry name" value="Man_a_manosd"/>
    <property type="match status" value="1"/>
</dbReference>
<evidence type="ECO:0000256" key="10">
    <source>
        <dbReference type="SAM" id="SignalP"/>
    </source>
</evidence>
<dbReference type="Pfam" id="PF03663">
    <property type="entry name" value="Glyco_hydro_76"/>
    <property type="match status" value="1"/>
</dbReference>
<dbReference type="EMBL" id="KZ805330">
    <property type="protein sequence ID" value="PVI03477.1"/>
    <property type="molecule type" value="Genomic_DNA"/>
</dbReference>
<proteinExistence type="inferred from homology"/>
<evidence type="ECO:0000313" key="11">
    <source>
        <dbReference type="EMBL" id="PVI03477.1"/>
    </source>
</evidence>
<gene>
    <name evidence="11" type="ORF">DM02DRAFT_652444</name>
</gene>
<protein>
    <recommendedName>
        <fullName evidence="3 8">Mannan endo-1,6-alpha-mannosidase</fullName>
        <ecNumber evidence="3 8">3.2.1.101</ecNumber>
    </recommendedName>
</protein>
<feature type="signal peptide" evidence="10">
    <location>
        <begin position="1"/>
        <end position="20"/>
    </location>
</feature>
<evidence type="ECO:0000256" key="6">
    <source>
        <dbReference type="ARBA" id="ARBA00023180"/>
    </source>
</evidence>
<sequence length="452" mass="48935">MIHPFTFVSLAFTILPRTIAVSISFDPTDPASIKDSTKLMVIDIINTYKDGLAIVKTPGVFEPFTDDDYYSWGMTGDIWSEVLEYGYLTGDTQFNDLVTSGMLHQIGEDIKAFMPQNQTKYMTNEHQSAWGLTAVTAAELNIGVPKNQTGDNQISSWRDVAIQVFETQVARWSSDCKGGLNHAIFTYQPMFESHTAATNGNFFLLSARLAQLTGNKTYSEWAEKSFQSSQDAGLVKDFRVFQSLDSIENCTVNDNVYDLLNDHAVYTEASAIMYNITKGADKWKSAVSGFANSTSNFVRGNSVHTFSCQDSYEECSKVIDMPLANGFASRSYARALRAAPGVADKLQNILTLSALKCTEAWLKTDKQGGHLPSDQKSMFKGIAKIANASDALGAAQSLLWKFNTSSSTTASNGNGAPSASPSGNPGKSGAIGHPKASLGLLVGIVSLALCVL</sequence>
<feature type="region of interest" description="Disordered" evidence="9">
    <location>
        <begin position="408"/>
        <end position="430"/>
    </location>
</feature>
<keyword evidence="4 10" id="KW-0732">Signal</keyword>
<name>A0A2V1DZ45_9PLEO</name>
<dbReference type="InterPro" id="IPR014480">
    <property type="entry name" value="Mannan-1_6-alpha_mannosidase"/>
</dbReference>
<keyword evidence="7 8" id="KW-0326">Glycosidase</keyword>
<evidence type="ECO:0000256" key="7">
    <source>
        <dbReference type="ARBA" id="ARBA00023295"/>
    </source>
</evidence>
<evidence type="ECO:0000256" key="1">
    <source>
        <dbReference type="ARBA" id="ARBA00001452"/>
    </source>
</evidence>
<dbReference type="EC" id="3.2.1.101" evidence="3 8"/>
<dbReference type="PANTHER" id="PTHR12145:SF36">
    <property type="entry name" value="MANNAN ENDO-1,6-ALPHA-MANNOSIDASE DCW1"/>
    <property type="match status" value="1"/>
</dbReference>
<keyword evidence="6" id="KW-0325">Glycoprotein</keyword>
<evidence type="ECO:0000313" key="12">
    <source>
        <dbReference type="Proteomes" id="UP000244855"/>
    </source>
</evidence>
<dbReference type="GO" id="GO:0008496">
    <property type="term" value="F:mannan endo-1,6-alpha-mannosidase activity"/>
    <property type="evidence" value="ECO:0007669"/>
    <property type="project" value="UniProtKB-UniRule"/>
</dbReference>
<dbReference type="PANTHER" id="PTHR12145">
    <property type="entry name" value="MANNAN ENDO-1,6-ALPHA-MANNOSIDASE DCW1"/>
    <property type="match status" value="1"/>
</dbReference>
<keyword evidence="12" id="KW-1185">Reference proteome</keyword>
<evidence type="ECO:0000256" key="4">
    <source>
        <dbReference type="ARBA" id="ARBA00022729"/>
    </source>
</evidence>
<accession>A0A2V1DZ45</accession>
<dbReference type="GO" id="GO:0009272">
    <property type="term" value="P:fungal-type cell wall biogenesis"/>
    <property type="evidence" value="ECO:0007669"/>
    <property type="project" value="TreeGrafter"/>
</dbReference>
<reference evidence="11 12" key="1">
    <citation type="journal article" date="2018" name="Sci. Rep.">
        <title>Comparative genomics provides insights into the lifestyle and reveals functional heterogeneity of dark septate endophytic fungi.</title>
        <authorList>
            <person name="Knapp D.G."/>
            <person name="Nemeth J.B."/>
            <person name="Barry K."/>
            <person name="Hainaut M."/>
            <person name="Henrissat B."/>
            <person name="Johnson J."/>
            <person name="Kuo A."/>
            <person name="Lim J.H.P."/>
            <person name="Lipzen A."/>
            <person name="Nolan M."/>
            <person name="Ohm R.A."/>
            <person name="Tamas L."/>
            <person name="Grigoriev I.V."/>
            <person name="Spatafora J.W."/>
            <person name="Nagy L.G."/>
            <person name="Kovacs G.M."/>
        </authorList>
    </citation>
    <scope>NUCLEOTIDE SEQUENCE [LARGE SCALE GENOMIC DNA]</scope>
    <source>
        <strain evidence="11 12">DSE2036</strain>
    </source>
</reference>
<organism evidence="11 12">
    <name type="scientific">Periconia macrospinosa</name>
    <dbReference type="NCBI Taxonomy" id="97972"/>
    <lineage>
        <taxon>Eukaryota</taxon>
        <taxon>Fungi</taxon>
        <taxon>Dikarya</taxon>
        <taxon>Ascomycota</taxon>
        <taxon>Pezizomycotina</taxon>
        <taxon>Dothideomycetes</taxon>
        <taxon>Pleosporomycetidae</taxon>
        <taxon>Pleosporales</taxon>
        <taxon>Massarineae</taxon>
        <taxon>Periconiaceae</taxon>
        <taxon>Periconia</taxon>
    </lineage>
</organism>
<dbReference type="InterPro" id="IPR008928">
    <property type="entry name" value="6-hairpin_glycosidase_sf"/>
</dbReference>
<dbReference type="AlphaFoldDB" id="A0A2V1DZ45"/>
<evidence type="ECO:0000256" key="9">
    <source>
        <dbReference type="SAM" id="MobiDB-lite"/>
    </source>
</evidence>
<evidence type="ECO:0000256" key="5">
    <source>
        <dbReference type="ARBA" id="ARBA00022801"/>
    </source>
</evidence>
<keyword evidence="5 8" id="KW-0378">Hydrolase</keyword>
<evidence type="ECO:0000256" key="2">
    <source>
        <dbReference type="ARBA" id="ARBA00009699"/>
    </source>
</evidence>
<feature type="chain" id="PRO_5016141343" description="Mannan endo-1,6-alpha-mannosidase" evidence="10">
    <location>
        <begin position="21"/>
        <end position="452"/>
    </location>
</feature>
<evidence type="ECO:0000256" key="8">
    <source>
        <dbReference type="PIRNR" id="PIRNR016302"/>
    </source>
</evidence>
<dbReference type="Gene3D" id="1.50.10.20">
    <property type="match status" value="1"/>
</dbReference>
<evidence type="ECO:0000256" key="3">
    <source>
        <dbReference type="ARBA" id="ARBA00012350"/>
    </source>
</evidence>
<dbReference type="GO" id="GO:0016052">
    <property type="term" value="P:carbohydrate catabolic process"/>
    <property type="evidence" value="ECO:0007669"/>
    <property type="project" value="InterPro"/>
</dbReference>
<comment type="similarity">
    <text evidence="2 8">Belongs to the glycosyl hydrolase 76 family.</text>
</comment>
<comment type="catalytic activity">
    <reaction evidence="1 8">
        <text>Random hydrolysis of (1-&gt;6)-alpha-D-mannosidic linkages in unbranched (1-&gt;6)-mannans.</text>
        <dbReference type="EC" id="3.2.1.101"/>
    </reaction>
</comment>
<dbReference type="InterPro" id="IPR005198">
    <property type="entry name" value="Glyco_hydro_76"/>
</dbReference>
<dbReference type="SUPFAM" id="SSF48208">
    <property type="entry name" value="Six-hairpin glycosidases"/>
    <property type="match status" value="1"/>
</dbReference>
<dbReference type="Proteomes" id="UP000244855">
    <property type="component" value="Unassembled WGS sequence"/>
</dbReference>
<dbReference type="STRING" id="97972.A0A2V1DZ45"/>